<dbReference type="InterPro" id="IPR007734">
    <property type="entry name" value="Heparan_SO4_2-O-STrfase"/>
</dbReference>
<comment type="caution">
    <text evidence="12">The sequence shown here is derived from an EMBL/GenBank/DDBJ whole genome shotgun (WGS) entry which is preliminary data.</text>
</comment>
<evidence type="ECO:0000256" key="10">
    <source>
        <dbReference type="ARBA" id="ARBA00023180"/>
    </source>
</evidence>
<evidence type="ECO:0000256" key="3">
    <source>
        <dbReference type="ARBA" id="ARBA00022679"/>
    </source>
</evidence>
<feature type="transmembrane region" description="Helical" evidence="11">
    <location>
        <begin position="17"/>
        <end position="35"/>
    </location>
</feature>
<dbReference type="Proteomes" id="UP000678393">
    <property type="component" value="Unassembled WGS sequence"/>
</dbReference>
<evidence type="ECO:0008006" key="14">
    <source>
        <dbReference type="Google" id="ProtNLM"/>
    </source>
</evidence>
<protein>
    <recommendedName>
        <fullName evidence="14">Heparan sulfate 2-O-sulfotransferase 1</fullName>
    </recommendedName>
</protein>
<evidence type="ECO:0000256" key="8">
    <source>
        <dbReference type="ARBA" id="ARBA00023136"/>
    </source>
</evidence>
<keyword evidence="5" id="KW-0735">Signal-anchor</keyword>
<keyword evidence="3" id="KW-0808">Transferase</keyword>
<dbReference type="Gene3D" id="3.40.50.300">
    <property type="entry name" value="P-loop containing nucleotide triphosphate hydrolases"/>
    <property type="match status" value="1"/>
</dbReference>
<comment type="similarity">
    <text evidence="2">Belongs to the sulfotransferase 3 family.</text>
</comment>
<sequence length="364" mass="42864">MSALRLSGTCYGLQQRFLIILIFATLFFFIIYTYLYDLNSQVALLGNAKVKLERAITKLQLDSIDMSRRHLSFTTDDAYREDDMVIIYNRVPKTGSTSFAGIAYDLCTDNQFHVIHMNISKNQRTLGLSDQMRFITNITGWDEKKPTLYHGHVAFIDFSKFGVRKLPVYINMVREPLDRLISYYYFVRYGDDFRPSLKRRKAGDNETFDECVARDGDDCDPANLWVQIPYFCGHHADCWKPGNQWALEEAKQNLLHHYLLVGVTEEMKDFLAVLEATLPRFFRGATELYEEGTKSHLRKTTKKIPTKPETVEKIHQSTIWKMENDFYLFALDHFHYIKHQTFELVDGEMVDKEWKFQFEKMWPR</sequence>
<keyword evidence="7" id="KW-0333">Golgi apparatus</keyword>
<evidence type="ECO:0000256" key="4">
    <source>
        <dbReference type="ARBA" id="ARBA00022692"/>
    </source>
</evidence>
<proteinExistence type="inferred from homology"/>
<evidence type="ECO:0000256" key="9">
    <source>
        <dbReference type="ARBA" id="ARBA00023157"/>
    </source>
</evidence>
<evidence type="ECO:0000256" key="11">
    <source>
        <dbReference type="SAM" id="Phobius"/>
    </source>
</evidence>
<dbReference type="OrthoDB" id="10019582at2759"/>
<dbReference type="SUPFAM" id="SSF52540">
    <property type="entry name" value="P-loop containing nucleoside triphosphate hydrolases"/>
    <property type="match status" value="1"/>
</dbReference>
<dbReference type="InterPro" id="IPR005331">
    <property type="entry name" value="Sulfotransferase"/>
</dbReference>
<dbReference type="AlphaFoldDB" id="A0A8S3ZKD1"/>
<dbReference type="GO" id="GO:0009101">
    <property type="term" value="P:glycoprotein biosynthetic process"/>
    <property type="evidence" value="ECO:0007669"/>
    <property type="project" value="UniProtKB-ARBA"/>
</dbReference>
<evidence type="ECO:0000256" key="6">
    <source>
        <dbReference type="ARBA" id="ARBA00022989"/>
    </source>
</evidence>
<dbReference type="InterPro" id="IPR027417">
    <property type="entry name" value="P-loop_NTPase"/>
</dbReference>
<evidence type="ECO:0000256" key="1">
    <source>
        <dbReference type="ARBA" id="ARBA00004323"/>
    </source>
</evidence>
<gene>
    <name evidence="12" type="ORF">CUNI_LOCUS13250</name>
</gene>
<name>A0A8S3ZKD1_9EUPU</name>
<keyword evidence="8 11" id="KW-0472">Membrane</keyword>
<keyword evidence="9" id="KW-1015">Disulfide bond</keyword>
<keyword evidence="10" id="KW-0325">Glycoprotein</keyword>
<reference evidence="12" key="1">
    <citation type="submission" date="2021-04" db="EMBL/GenBank/DDBJ databases">
        <authorList>
            <consortium name="Molecular Ecology Group"/>
        </authorList>
    </citation>
    <scope>NUCLEOTIDE SEQUENCE</scope>
</reference>
<dbReference type="GO" id="GO:0000139">
    <property type="term" value="C:Golgi membrane"/>
    <property type="evidence" value="ECO:0007669"/>
    <property type="project" value="UniProtKB-SubCell"/>
</dbReference>
<dbReference type="GO" id="GO:0004394">
    <property type="term" value="F:heparan sulfate 2-sulfotransferase activity"/>
    <property type="evidence" value="ECO:0007669"/>
    <property type="project" value="UniProtKB-ARBA"/>
</dbReference>
<dbReference type="PANTHER" id="PTHR12129:SF17">
    <property type="entry name" value="HEPARAN SULFATE 2-O-SULFOTRANSFERASE 1"/>
    <property type="match status" value="1"/>
</dbReference>
<organism evidence="12 13">
    <name type="scientific">Candidula unifasciata</name>
    <dbReference type="NCBI Taxonomy" id="100452"/>
    <lineage>
        <taxon>Eukaryota</taxon>
        <taxon>Metazoa</taxon>
        <taxon>Spiralia</taxon>
        <taxon>Lophotrochozoa</taxon>
        <taxon>Mollusca</taxon>
        <taxon>Gastropoda</taxon>
        <taxon>Heterobranchia</taxon>
        <taxon>Euthyneura</taxon>
        <taxon>Panpulmonata</taxon>
        <taxon>Eupulmonata</taxon>
        <taxon>Stylommatophora</taxon>
        <taxon>Helicina</taxon>
        <taxon>Helicoidea</taxon>
        <taxon>Geomitridae</taxon>
        <taxon>Candidula</taxon>
    </lineage>
</organism>
<evidence type="ECO:0000313" key="12">
    <source>
        <dbReference type="EMBL" id="CAG5127692.1"/>
    </source>
</evidence>
<keyword evidence="6 11" id="KW-1133">Transmembrane helix</keyword>
<dbReference type="Pfam" id="PF03567">
    <property type="entry name" value="Sulfotransfer_2"/>
    <property type="match status" value="1"/>
</dbReference>
<keyword evidence="4 11" id="KW-0812">Transmembrane</keyword>
<evidence type="ECO:0000256" key="5">
    <source>
        <dbReference type="ARBA" id="ARBA00022968"/>
    </source>
</evidence>
<dbReference type="FunFam" id="3.40.50.300:FF:001418">
    <property type="entry name" value="Heparan sulfate 2-o-sulfotransferase"/>
    <property type="match status" value="1"/>
</dbReference>
<evidence type="ECO:0000313" key="13">
    <source>
        <dbReference type="Proteomes" id="UP000678393"/>
    </source>
</evidence>
<evidence type="ECO:0000256" key="7">
    <source>
        <dbReference type="ARBA" id="ARBA00023034"/>
    </source>
</evidence>
<keyword evidence="13" id="KW-1185">Reference proteome</keyword>
<evidence type="ECO:0000256" key="2">
    <source>
        <dbReference type="ARBA" id="ARBA00010569"/>
    </source>
</evidence>
<accession>A0A8S3ZKD1</accession>
<comment type="subcellular location">
    <subcellularLocation>
        <location evidence="1">Golgi apparatus membrane</location>
        <topology evidence="1">Single-pass type II membrane protein</topology>
    </subcellularLocation>
</comment>
<dbReference type="EMBL" id="CAJHNH020002773">
    <property type="protein sequence ID" value="CAG5127692.1"/>
    <property type="molecule type" value="Genomic_DNA"/>
</dbReference>
<dbReference type="PANTHER" id="PTHR12129">
    <property type="entry name" value="HEPARAN SULFATE 2-O-SULFOTRANSFERASE"/>
    <property type="match status" value="1"/>
</dbReference>